<dbReference type="RefSeq" id="WP_123522187.1">
    <property type="nucleotide sequence ID" value="NZ_JBHLWF010000030.1"/>
</dbReference>
<organism evidence="2 3">
    <name type="scientific">Pseudofulvimonas gallinarii</name>
    <dbReference type="NCBI Taxonomy" id="634155"/>
    <lineage>
        <taxon>Bacteria</taxon>
        <taxon>Pseudomonadati</taxon>
        <taxon>Pseudomonadota</taxon>
        <taxon>Gammaproteobacteria</taxon>
        <taxon>Lysobacterales</taxon>
        <taxon>Rhodanobacteraceae</taxon>
        <taxon>Pseudofulvimonas</taxon>
    </lineage>
</organism>
<gene>
    <name evidence="2" type="ORF">EDC25_1308</name>
</gene>
<evidence type="ECO:0000259" key="1">
    <source>
        <dbReference type="Pfam" id="PF22751"/>
    </source>
</evidence>
<feature type="domain" description="DUF488" evidence="1">
    <location>
        <begin position="3"/>
        <end position="124"/>
    </location>
</feature>
<dbReference type="EMBL" id="SMAF01000030">
    <property type="protein sequence ID" value="TCS93037.1"/>
    <property type="molecule type" value="Genomic_DNA"/>
</dbReference>
<dbReference type="AlphaFoldDB" id="A0A4V2UUT1"/>
<comment type="caution">
    <text evidence="2">The sequence shown here is derived from an EMBL/GenBank/DDBJ whole genome shotgun (WGS) entry which is preliminary data.</text>
</comment>
<accession>A0A4V2UUT1</accession>
<dbReference type="Pfam" id="PF22751">
    <property type="entry name" value="DUF488-N3a"/>
    <property type="match status" value="1"/>
</dbReference>
<evidence type="ECO:0000313" key="3">
    <source>
        <dbReference type="Proteomes" id="UP000294599"/>
    </source>
</evidence>
<dbReference type="Proteomes" id="UP000294599">
    <property type="component" value="Unassembled WGS sequence"/>
</dbReference>
<sequence length="132" mass="14649">MTIRIVRLGSPRAPGEGLRIGTVRRPPRGVPKARFAKDNWYDTWLPLLAPSAELVRQAQDATTPAAWSRFVKRYRSEMGRPEARQALDLLAALSHGSHFSVGCYCEDESRCHRSVLRALLAERGAEVDPAPG</sequence>
<keyword evidence="3" id="KW-1185">Reference proteome</keyword>
<protein>
    <submittedName>
        <fullName evidence="2">Uncharacterized protein YeaO (DUF488 family)</fullName>
    </submittedName>
</protein>
<proteinExistence type="predicted"/>
<dbReference type="InterPro" id="IPR054495">
    <property type="entry name" value="DUF488-N3a"/>
</dbReference>
<evidence type="ECO:0000313" key="2">
    <source>
        <dbReference type="EMBL" id="TCS93037.1"/>
    </source>
</evidence>
<name>A0A4V2UUT1_9GAMM</name>
<dbReference type="OrthoDB" id="9790745at2"/>
<reference evidence="2 3" key="1">
    <citation type="submission" date="2019-03" db="EMBL/GenBank/DDBJ databases">
        <title>Genomic Encyclopedia of Type Strains, Phase IV (KMG-IV): sequencing the most valuable type-strain genomes for metagenomic binning, comparative biology and taxonomic classification.</title>
        <authorList>
            <person name="Goeker M."/>
        </authorList>
    </citation>
    <scope>NUCLEOTIDE SEQUENCE [LARGE SCALE GENOMIC DNA]</scope>
    <source>
        <strain evidence="2 3">DSM 21944</strain>
    </source>
</reference>